<keyword evidence="8 12" id="KW-0406">Ion transport</keyword>
<keyword evidence="3 12" id="KW-0813">Transport</keyword>
<keyword evidence="10 12" id="KW-0739">Sodium transport</keyword>
<keyword evidence="7" id="KW-0915">Sodium</keyword>
<evidence type="ECO:0000256" key="11">
    <source>
        <dbReference type="ARBA" id="ARBA00023303"/>
    </source>
</evidence>
<dbReference type="Gene3D" id="2.60.470.10">
    <property type="entry name" value="Acid-sensing ion channels like domains"/>
    <property type="match status" value="1"/>
</dbReference>
<evidence type="ECO:0000256" key="1">
    <source>
        <dbReference type="ARBA" id="ARBA00004141"/>
    </source>
</evidence>
<keyword evidence="9" id="KW-0472">Membrane</keyword>
<organism evidence="13 14">
    <name type="scientific">Timema podura</name>
    <name type="common">Walking stick</name>
    <dbReference type="NCBI Taxonomy" id="61482"/>
    <lineage>
        <taxon>Eukaryota</taxon>
        <taxon>Metazoa</taxon>
        <taxon>Ecdysozoa</taxon>
        <taxon>Arthropoda</taxon>
        <taxon>Hexapoda</taxon>
        <taxon>Insecta</taxon>
        <taxon>Pterygota</taxon>
        <taxon>Neoptera</taxon>
        <taxon>Polyneoptera</taxon>
        <taxon>Phasmatodea</taxon>
        <taxon>Timematodea</taxon>
        <taxon>Timematoidea</taxon>
        <taxon>Timematidae</taxon>
        <taxon>Timema</taxon>
    </lineage>
</organism>
<accession>A0ABN7P0N2</accession>
<evidence type="ECO:0000256" key="6">
    <source>
        <dbReference type="ARBA" id="ARBA00022989"/>
    </source>
</evidence>
<dbReference type="Pfam" id="PF00858">
    <property type="entry name" value="ASC"/>
    <property type="match status" value="1"/>
</dbReference>
<keyword evidence="4 12" id="KW-0894">Sodium channel</keyword>
<comment type="similarity">
    <text evidence="2 12">Belongs to the amiloride-sensitive sodium channel (TC 1.A.6) family.</text>
</comment>
<evidence type="ECO:0000256" key="2">
    <source>
        <dbReference type="ARBA" id="ARBA00007193"/>
    </source>
</evidence>
<dbReference type="EMBL" id="CAJPIN010008428">
    <property type="protein sequence ID" value="CAG2058976.1"/>
    <property type="molecule type" value="Genomic_DNA"/>
</dbReference>
<keyword evidence="6" id="KW-1133">Transmembrane helix</keyword>
<sequence length="140" mass="15726">MGVSNLFGVFYFSLRDLRGDSWALNQLTSKSHQLATDGGIFNVVYQCEGLIVDCSLKGERIACCDLFKPINTEVGLCYSFNSRHAHTRNSSIGNLKFNILHIHETDEKWSLEFNVAPLNLGNKKDEKAPVMPIKVITISY</sequence>
<evidence type="ECO:0000256" key="5">
    <source>
        <dbReference type="ARBA" id="ARBA00022692"/>
    </source>
</evidence>
<comment type="subcellular location">
    <subcellularLocation>
        <location evidence="1">Membrane</location>
        <topology evidence="1">Multi-pass membrane protein</topology>
    </subcellularLocation>
</comment>
<evidence type="ECO:0000256" key="10">
    <source>
        <dbReference type="ARBA" id="ARBA00023201"/>
    </source>
</evidence>
<evidence type="ECO:0000256" key="8">
    <source>
        <dbReference type="ARBA" id="ARBA00023065"/>
    </source>
</evidence>
<evidence type="ECO:0000313" key="14">
    <source>
        <dbReference type="Proteomes" id="UP001153148"/>
    </source>
</evidence>
<evidence type="ECO:0000256" key="12">
    <source>
        <dbReference type="RuleBase" id="RU000679"/>
    </source>
</evidence>
<evidence type="ECO:0000256" key="9">
    <source>
        <dbReference type="ARBA" id="ARBA00023136"/>
    </source>
</evidence>
<dbReference type="InterPro" id="IPR001873">
    <property type="entry name" value="ENaC"/>
</dbReference>
<evidence type="ECO:0000256" key="3">
    <source>
        <dbReference type="ARBA" id="ARBA00022448"/>
    </source>
</evidence>
<protein>
    <submittedName>
        <fullName evidence="13">Uncharacterized protein</fullName>
    </submittedName>
</protein>
<reference evidence="13" key="1">
    <citation type="submission" date="2021-03" db="EMBL/GenBank/DDBJ databases">
        <authorList>
            <person name="Tran Van P."/>
        </authorList>
    </citation>
    <scope>NUCLEOTIDE SEQUENCE</scope>
</reference>
<comment type="caution">
    <text evidence="13">The sequence shown here is derived from an EMBL/GenBank/DDBJ whole genome shotgun (WGS) entry which is preliminary data.</text>
</comment>
<name>A0ABN7P0N2_TIMPD</name>
<evidence type="ECO:0000256" key="4">
    <source>
        <dbReference type="ARBA" id="ARBA00022461"/>
    </source>
</evidence>
<dbReference type="Proteomes" id="UP001153148">
    <property type="component" value="Unassembled WGS sequence"/>
</dbReference>
<keyword evidence="11 12" id="KW-0407">Ion channel</keyword>
<keyword evidence="5 12" id="KW-0812">Transmembrane</keyword>
<evidence type="ECO:0000313" key="13">
    <source>
        <dbReference type="EMBL" id="CAG2058976.1"/>
    </source>
</evidence>
<keyword evidence="14" id="KW-1185">Reference proteome</keyword>
<evidence type="ECO:0000256" key="7">
    <source>
        <dbReference type="ARBA" id="ARBA00023053"/>
    </source>
</evidence>
<proteinExistence type="inferred from homology"/>
<gene>
    <name evidence="13" type="ORF">TPAB3V08_LOCUS5942</name>
</gene>